<dbReference type="InterPro" id="IPR042269">
    <property type="entry name" value="Ser_carbopepase_S28_SKS"/>
</dbReference>
<dbReference type="GeneID" id="111020528"/>
<dbReference type="RefSeq" id="XP_022152914.1">
    <property type="nucleotide sequence ID" value="XM_022297222.1"/>
</dbReference>
<evidence type="ECO:0000256" key="5">
    <source>
        <dbReference type="ARBA" id="ARBA00023180"/>
    </source>
</evidence>
<protein>
    <submittedName>
        <fullName evidence="7">Lysosomal Pro-X carboxypeptidase-like</fullName>
    </submittedName>
</protein>
<proteinExistence type="inferred from homology"/>
<dbReference type="PANTHER" id="PTHR11010">
    <property type="entry name" value="PROTEASE S28 PRO-X CARBOXYPEPTIDASE-RELATED"/>
    <property type="match status" value="1"/>
</dbReference>
<evidence type="ECO:0000313" key="6">
    <source>
        <dbReference type="Proteomes" id="UP000504603"/>
    </source>
</evidence>
<evidence type="ECO:0000313" key="7">
    <source>
        <dbReference type="RefSeq" id="XP_022152914.1"/>
    </source>
</evidence>
<sequence length="520" mass="58574">MSLLFRSSSPPLFRSRLPPHDFGCDDLDLKSGGKLDPKSSEPDFILILITCGYLLRRSFQNKPQELDIYDELVTFYYKQSLDHFNYQPQSYITFDQRYIINFKYWEGVNPNIPIFAYLGAEGSLDNDLSFTLPFASRYKAMVVYLEHRFYGQSIPFGSLEKAMKNTTIRGHLSSAQALADYAQVILHVKKMFAAETSPIIVIGGSYGGMLASWFRLKYPHIALGALASSAPVLYFDNITPQDGYYSVVSKSFRETSETCYEIIRRSWAEIDRIAEKPQGLSILSKRFKTCAKLNRSSDLKDYLDNMFSGAAQYNFPSENPVDAICAAIDGEAKKKTSDLIGQVFAGVVAYMGEKPCYDVSDSWHTVDPTDQYSFQICSEMVIPIGVSGKVESMFPTAPFDLNSFKNDCKAWYGVSPKPHWITTFYGGHDLKLVLQRFASNIIFSNGLKDPYSSGGVLHDISESIVAVTTAKGCHCLDILSAEVDDPDWLIIQRKTEMDIIDGWISKYHADLLQFKKSDSH</sequence>
<gene>
    <name evidence="7" type="primary">LOC111020528</name>
</gene>
<dbReference type="Gene3D" id="1.20.120.980">
    <property type="entry name" value="Serine carboxypeptidase S28, SKS domain"/>
    <property type="match status" value="1"/>
</dbReference>
<keyword evidence="5" id="KW-0325">Glycoprotein</keyword>
<dbReference type="Pfam" id="PF05577">
    <property type="entry name" value="Peptidase_S28"/>
    <property type="match status" value="1"/>
</dbReference>
<keyword evidence="2" id="KW-0645">Protease</keyword>
<comment type="similarity">
    <text evidence="1">Belongs to the peptidase S28 family.</text>
</comment>
<dbReference type="GO" id="GO:0070008">
    <property type="term" value="F:serine-type exopeptidase activity"/>
    <property type="evidence" value="ECO:0007669"/>
    <property type="project" value="InterPro"/>
</dbReference>
<dbReference type="Gene3D" id="3.40.50.1820">
    <property type="entry name" value="alpha/beta hydrolase"/>
    <property type="match status" value="1"/>
</dbReference>
<keyword evidence="6" id="KW-1185">Reference proteome</keyword>
<evidence type="ECO:0000256" key="1">
    <source>
        <dbReference type="ARBA" id="ARBA00011079"/>
    </source>
</evidence>
<accession>A0A6J1DHH2</accession>
<evidence type="ECO:0000256" key="4">
    <source>
        <dbReference type="ARBA" id="ARBA00022801"/>
    </source>
</evidence>
<reference evidence="7" key="1">
    <citation type="submission" date="2025-08" db="UniProtKB">
        <authorList>
            <consortium name="RefSeq"/>
        </authorList>
    </citation>
    <scope>IDENTIFICATION</scope>
    <source>
        <strain evidence="7">OHB3-1</strain>
    </source>
</reference>
<dbReference type="InterPro" id="IPR029058">
    <property type="entry name" value="AB_hydrolase_fold"/>
</dbReference>
<keyword evidence="3" id="KW-0732">Signal</keyword>
<evidence type="ECO:0000256" key="2">
    <source>
        <dbReference type="ARBA" id="ARBA00022670"/>
    </source>
</evidence>
<dbReference type="SUPFAM" id="SSF53474">
    <property type="entry name" value="alpha/beta-Hydrolases"/>
    <property type="match status" value="1"/>
</dbReference>
<dbReference type="GO" id="GO:0008239">
    <property type="term" value="F:dipeptidyl-peptidase activity"/>
    <property type="evidence" value="ECO:0007669"/>
    <property type="project" value="TreeGrafter"/>
</dbReference>
<dbReference type="AlphaFoldDB" id="A0A6J1DHH2"/>
<dbReference type="KEGG" id="mcha:111020528"/>
<dbReference type="FunFam" id="1.20.120.980:FF:000006">
    <property type="entry name" value="Serine carboxypeptidase S28 family protein"/>
    <property type="match status" value="1"/>
</dbReference>
<dbReference type="GO" id="GO:0006508">
    <property type="term" value="P:proteolysis"/>
    <property type="evidence" value="ECO:0007669"/>
    <property type="project" value="UniProtKB-KW"/>
</dbReference>
<dbReference type="PANTHER" id="PTHR11010:SF110">
    <property type="entry name" value="PROLYLCARBOXYPEPTIDASE-LIKE PROTEIN-RELATED"/>
    <property type="match status" value="1"/>
</dbReference>
<keyword evidence="4" id="KW-0378">Hydrolase</keyword>
<dbReference type="InterPro" id="IPR008758">
    <property type="entry name" value="Peptidase_S28"/>
</dbReference>
<name>A0A6J1DHH2_MOMCH</name>
<dbReference type="Proteomes" id="UP000504603">
    <property type="component" value="Unplaced"/>
</dbReference>
<evidence type="ECO:0000256" key="3">
    <source>
        <dbReference type="ARBA" id="ARBA00022729"/>
    </source>
</evidence>
<dbReference type="OrthoDB" id="2130629at2759"/>
<organism evidence="6 7">
    <name type="scientific">Momordica charantia</name>
    <name type="common">Bitter gourd</name>
    <name type="synonym">Balsam pear</name>
    <dbReference type="NCBI Taxonomy" id="3673"/>
    <lineage>
        <taxon>Eukaryota</taxon>
        <taxon>Viridiplantae</taxon>
        <taxon>Streptophyta</taxon>
        <taxon>Embryophyta</taxon>
        <taxon>Tracheophyta</taxon>
        <taxon>Spermatophyta</taxon>
        <taxon>Magnoliopsida</taxon>
        <taxon>eudicotyledons</taxon>
        <taxon>Gunneridae</taxon>
        <taxon>Pentapetalae</taxon>
        <taxon>rosids</taxon>
        <taxon>fabids</taxon>
        <taxon>Cucurbitales</taxon>
        <taxon>Cucurbitaceae</taxon>
        <taxon>Momordiceae</taxon>
        <taxon>Momordica</taxon>
    </lineage>
</organism>